<evidence type="ECO:0000256" key="1">
    <source>
        <dbReference type="ARBA" id="ARBA00004191"/>
    </source>
</evidence>
<dbReference type="OrthoDB" id="1738612at2759"/>
<keyword evidence="4" id="KW-1185">Reference proteome</keyword>
<dbReference type="InterPro" id="IPR012334">
    <property type="entry name" value="Pectin_lyas_fold"/>
</dbReference>
<dbReference type="Gene3D" id="2.160.20.10">
    <property type="entry name" value="Single-stranded right-handed beta-helix, Pectin lyase-like"/>
    <property type="match status" value="1"/>
</dbReference>
<dbReference type="EMBL" id="QJKJ01002492">
    <property type="protein sequence ID" value="RDY02641.1"/>
    <property type="molecule type" value="Genomic_DNA"/>
</dbReference>
<name>A0A371HIM6_MUCPR</name>
<dbReference type="InterPro" id="IPR011050">
    <property type="entry name" value="Pectin_lyase_fold/virulence"/>
</dbReference>
<reference evidence="3" key="1">
    <citation type="submission" date="2018-05" db="EMBL/GenBank/DDBJ databases">
        <title>Draft genome of Mucuna pruriens seed.</title>
        <authorList>
            <person name="Nnadi N.E."/>
            <person name="Vos R."/>
            <person name="Hasami M.H."/>
            <person name="Devisetty U.K."/>
            <person name="Aguiy J.C."/>
        </authorList>
    </citation>
    <scope>NUCLEOTIDE SEQUENCE [LARGE SCALE GENOMIC DNA]</scope>
    <source>
        <strain evidence="3">JCA_2017</strain>
    </source>
</reference>
<sequence>MVIEASDDDMVNPKSGTLCFAIELLISSSKTIDGRGVNVQIKNGGGLTMQYMNNVIIHGT</sequence>
<gene>
    <name evidence="3" type="ORF">CR513_13875</name>
</gene>
<dbReference type="GO" id="GO:0030570">
    <property type="term" value="F:pectate lyase activity"/>
    <property type="evidence" value="ECO:0007669"/>
    <property type="project" value="InterPro"/>
</dbReference>
<dbReference type="Proteomes" id="UP000257109">
    <property type="component" value="Unassembled WGS sequence"/>
</dbReference>
<keyword evidence="2" id="KW-0964">Secreted</keyword>
<keyword evidence="2" id="KW-0134">Cell wall</keyword>
<accession>A0A371HIM6</accession>
<dbReference type="PANTHER" id="PTHR31683">
    <property type="entry name" value="PECTATE LYASE 18-RELATED"/>
    <property type="match status" value="1"/>
</dbReference>
<proteinExistence type="predicted"/>
<dbReference type="AlphaFoldDB" id="A0A371HIM6"/>
<organism evidence="3 4">
    <name type="scientific">Mucuna pruriens</name>
    <name type="common">Velvet bean</name>
    <name type="synonym">Dolichos pruriens</name>
    <dbReference type="NCBI Taxonomy" id="157652"/>
    <lineage>
        <taxon>Eukaryota</taxon>
        <taxon>Viridiplantae</taxon>
        <taxon>Streptophyta</taxon>
        <taxon>Embryophyta</taxon>
        <taxon>Tracheophyta</taxon>
        <taxon>Spermatophyta</taxon>
        <taxon>Magnoliopsida</taxon>
        <taxon>eudicotyledons</taxon>
        <taxon>Gunneridae</taxon>
        <taxon>Pentapetalae</taxon>
        <taxon>rosids</taxon>
        <taxon>fabids</taxon>
        <taxon>Fabales</taxon>
        <taxon>Fabaceae</taxon>
        <taxon>Papilionoideae</taxon>
        <taxon>50 kb inversion clade</taxon>
        <taxon>NPAAA clade</taxon>
        <taxon>indigoferoid/millettioid clade</taxon>
        <taxon>Phaseoleae</taxon>
        <taxon>Mucuna</taxon>
    </lineage>
</organism>
<protein>
    <submittedName>
        <fullName evidence="3">Pectate lyase 7</fullName>
    </submittedName>
</protein>
<comment type="caution">
    <text evidence="3">The sequence shown here is derived from an EMBL/GenBank/DDBJ whole genome shotgun (WGS) entry which is preliminary data.</text>
</comment>
<dbReference type="STRING" id="157652.A0A371HIM6"/>
<evidence type="ECO:0000256" key="2">
    <source>
        <dbReference type="ARBA" id="ARBA00022512"/>
    </source>
</evidence>
<feature type="non-terminal residue" evidence="3">
    <location>
        <position position="1"/>
    </location>
</feature>
<comment type="subcellular location">
    <subcellularLocation>
        <location evidence="1">Secreted</location>
        <location evidence="1">Cell wall</location>
    </subcellularLocation>
</comment>
<dbReference type="PANTHER" id="PTHR31683:SF187">
    <property type="entry name" value="PECTATE LYASE 18-RELATED"/>
    <property type="match status" value="1"/>
</dbReference>
<evidence type="ECO:0000313" key="4">
    <source>
        <dbReference type="Proteomes" id="UP000257109"/>
    </source>
</evidence>
<keyword evidence="3" id="KW-0456">Lyase</keyword>
<dbReference type="SUPFAM" id="SSF51126">
    <property type="entry name" value="Pectin lyase-like"/>
    <property type="match status" value="1"/>
</dbReference>
<dbReference type="InterPro" id="IPR045032">
    <property type="entry name" value="PEL"/>
</dbReference>
<evidence type="ECO:0000313" key="3">
    <source>
        <dbReference type="EMBL" id="RDY02641.1"/>
    </source>
</evidence>